<evidence type="ECO:0000256" key="7">
    <source>
        <dbReference type="ARBA" id="ARBA00022842"/>
    </source>
</evidence>
<evidence type="ECO:0000256" key="6">
    <source>
        <dbReference type="ARBA" id="ARBA00022801"/>
    </source>
</evidence>
<dbReference type="GO" id="GO:0004519">
    <property type="term" value="F:endonuclease activity"/>
    <property type="evidence" value="ECO:0007669"/>
    <property type="project" value="UniProtKB-KW"/>
</dbReference>
<dbReference type="EMBL" id="JBJLSN010000034">
    <property type="protein sequence ID" value="MFL7903583.1"/>
    <property type="molecule type" value="Genomic_DNA"/>
</dbReference>
<evidence type="ECO:0000256" key="8">
    <source>
        <dbReference type="RuleBase" id="RU366055"/>
    </source>
</evidence>
<keyword evidence="13" id="KW-1185">Reference proteome</keyword>
<evidence type="ECO:0000256" key="2">
    <source>
        <dbReference type="ARBA" id="ARBA00010052"/>
    </source>
</evidence>
<evidence type="ECO:0000256" key="9">
    <source>
        <dbReference type="SAM" id="SignalP"/>
    </source>
</evidence>
<dbReference type="Gene3D" id="3.40.570.10">
    <property type="entry name" value="Extracellular Endonuclease, subunit A"/>
    <property type="match status" value="1"/>
</dbReference>
<evidence type="ECO:0000256" key="1">
    <source>
        <dbReference type="ARBA" id="ARBA00001946"/>
    </source>
</evidence>
<comment type="cofactor">
    <cofactor evidence="1 8">
        <name>Mg(2+)</name>
        <dbReference type="ChEBI" id="CHEBI:18420"/>
    </cofactor>
</comment>
<name>A0ABW8VBG2_9PROT</name>
<proteinExistence type="inferred from homology"/>
<dbReference type="PROSITE" id="PS01070">
    <property type="entry name" value="NUCLEASE_NON_SPEC"/>
    <property type="match status" value="1"/>
</dbReference>
<accession>A0ABW8VBG2</accession>
<keyword evidence="7" id="KW-0460">Magnesium</keyword>
<dbReference type="InterPro" id="IPR040255">
    <property type="entry name" value="Non-specific_endonuclease"/>
</dbReference>
<evidence type="ECO:0000256" key="4">
    <source>
        <dbReference type="ARBA" id="ARBA00022723"/>
    </source>
</evidence>
<feature type="chain" id="PRO_5047189110" description="Endonuclease" evidence="9">
    <location>
        <begin position="27"/>
        <end position="262"/>
    </location>
</feature>
<keyword evidence="9" id="KW-0732">Signal</keyword>
<dbReference type="SUPFAM" id="SSF54060">
    <property type="entry name" value="His-Me finger endonucleases"/>
    <property type="match status" value="1"/>
</dbReference>
<keyword evidence="5 8" id="KW-0255">Endonuclease</keyword>
<evidence type="ECO:0000259" key="11">
    <source>
        <dbReference type="SMART" id="SM00892"/>
    </source>
</evidence>
<dbReference type="SMART" id="SM00892">
    <property type="entry name" value="Endonuclease_NS"/>
    <property type="match status" value="1"/>
</dbReference>
<evidence type="ECO:0000256" key="5">
    <source>
        <dbReference type="ARBA" id="ARBA00022759"/>
    </source>
</evidence>
<dbReference type="InterPro" id="IPR018524">
    <property type="entry name" value="DNA/RNA_endonuclease_AS"/>
</dbReference>
<keyword evidence="6 8" id="KW-0378">Hydrolase</keyword>
<dbReference type="SMART" id="SM00477">
    <property type="entry name" value="NUC"/>
    <property type="match status" value="1"/>
</dbReference>
<dbReference type="InterPro" id="IPR020821">
    <property type="entry name" value="ENPP1-3/EXOG-like_nuc-like"/>
</dbReference>
<organism evidence="12 13">
    <name type="scientific">Azospirillum argentinense</name>
    <dbReference type="NCBI Taxonomy" id="2970906"/>
    <lineage>
        <taxon>Bacteria</taxon>
        <taxon>Pseudomonadati</taxon>
        <taxon>Pseudomonadota</taxon>
        <taxon>Alphaproteobacteria</taxon>
        <taxon>Rhodospirillales</taxon>
        <taxon>Azospirillaceae</taxon>
        <taxon>Azospirillum</taxon>
    </lineage>
</organism>
<gene>
    <name evidence="12" type="ORF">ACJ41P_20780</name>
</gene>
<dbReference type="InterPro" id="IPR001604">
    <property type="entry name" value="Endo_G_ENPP1-like_dom"/>
</dbReference>
<protein>
    <recommendedName>
        <fullName evidence="8">Endonuclease</fullName>
        <ecNumber evidence="8">3.1.30.-</ecNumber>
    </recommendedName>
</protein>
<keyword evidence="3 8" id="KW-0540">Nuclease</keyword>
<dbReference type="PANTHER" id="PTHR13966">
    <property type="entry name" value="ENDONUCLEASE RELATED"/>
    <property type="match status" value="1"/>
</dbReference>
<dbReference type="Pfam" id="PF01223">
    <property type="entry name" value="Endonuclease_NS"/>
    <property type="match status" value="1"/>
</dbReference>
<reference evidence="12 13" key="1">
    <citation type="submission" date="2024-11" db="EMBL/GenBank/DDBJ databases">
        <title>Draft genome sequences of two bacteria associated to sugarcane roots in Colombia.</title>
        <authorList>
            <person name="Pardo-Diaz S."/>
            <person name="Masmela-Mendoza J."/>
            <person name="Delgadillo-Duran P."/>
            <person name="Bautista E.J."/>
            <person name="Rojas-Tapias D.F."/>
        </authorList>
    </citation>
    <scope>NUCLEOTIDE SEQUENCE [LARGE SCALE GENOMIC DNA]</scope>
    <source>
        <strain evidence="12 13">Ap18</strain>
    </source>
</reference>
<comment type="caution">
    <text evidence="12">The sequence shown here is derived from an EMBL/GenBank/DDBJ whole genome shotgun (WGS) entry which is preliminary data.</text>
</comment>
<dbReference type="PANTHER" id="PTHR13966:SF5">
    <property type="entry name" value="ENDONUCLEASE G, MITOCHONDRIAL"/>
    <property type="match status" value="1"/>
</dbReference>
<comment type="similarity">
    <text evidence="2 8">Belongs to the DNA/RNA non-specific endonuclease family.</text>
</comment>
<sequence>MFGRHIAAVLAVGALALVGPLQNAAAAPTDCPQHFLDGQAPDLVRQALSAKTRPICYSAYALLHSGVSRTSLWSAEHLTADRLAAAREMKRKNTFHPDPNLPPDERAELDDYKGSGFDRGHMSPSGDMPNAQAQHESFSLANMIPQNRRMNQIIWEQIESATRDYAVRSGELYVVTGPIYQRGATFERINGRVIVPTHAFKAVYDPAKRTAGAYVVENIDTKVFKVMSIAELEQLTGISVFPTLPPEVKATAMALPTPKPRR</sequence>
<evidence type="ECO:0000256" key="3">
    <source>
        <dbReference type="ARBA" id="ARBA00022722"/>
    </source>
</evidence>
<evidence type="ECO:0000313" key="12">
    <source>
        <dbReference type="EMBL" id="MFL7903583.1"/>
    </source>
</evidence>
<dbReference type="InterPro" id="IPR044929">
    <property type="entry name" value="DNA/RNA_non-sp_Endonuclease_sf"/>
</dbReference>
<feature type="domain" description="ENPP1-3/EXOG-like endonuclease/phosphodiesterase" evidence="10">
    <location>
        <begin position="57"/>
        <end position="247"/>
    </location>
</feature>
<dbReference type="EC" id="3.1.30.-" evidence="8"/>
<dbReference type="InterPro" id="IPR044925">
    <property type="entry name" value="His-Me_finger_sf"/>
</dbReference>
<keyword evidence="4 8" id="KW-0479">Metal-binding</keyword>
<feature type="domain" description="DNA/RNA non-specific endonuclease/pyrophosphatase/phosphodiesterase" evidence="11">
    <location>
        <begin position="56"/>
        <end position="247"/>
    </location>
</feature>
<dbReference type="Proteomes" id="UP001628281">
    <property type="component" value="Unassembled WGS sequence"/>
</dbReference>
<evidence type="ECO:0000313" key="13">
    <source>
        <dbReference type="Proteomes" id="UP001628281"/>
    </source>
</evidence>
<dbReference type="RefSeq" id="WP_407824944.1">
    <property type="nucleotide sequence ID" value="NZ_JBJLSN010000034.1"/>
</dbReference>
<feature type="signal peptide" evidence="9">
    <location>
        <begin position="1"/>
        <end position="26"/>
    </location>
</feature>
<evidence type="ECO:0000259" key="10">
    <source>
        <dbReference type="SMART" id="SM00477"/>
    </source>
</evidence>